<dbReference type="Gene3D" id="3.30.70.1450">
    <property type="entry name" value="Regulator of K+ conductance, C-terminal domain"/>
    <property type="match status" value="2"/>
</dbReference>
<dbReference type="InterPro" id="IPR004680">
    <property type="entry name" value="Cit_transptr-like_dom"/>
</dbReference>
<evidence type="ECO:0000256" key="4">
    <source>
        <dbReference type="ARBA" id="ARBA00022737"/>
    </source>
</evidence>
<dbReference type="PANTHER" id="PTHR43652:SF1">
    <property type="entry name" value="RESPONSE REGULATOR"/>
    <property type="match status" value="1"/>
</dbReference>
<comment type="subcellular location">
    <subcellularLocation>
        <location evidence="1">Membrane</location>
        <topology evidence="1">Multi-pass membrane protein</topology>
    </subcellularLocation>
</comment>
<dbReference type="InterPro" id="IPR036721">
    <property type="entry name" value="RCK_C_sf"/>
</dbReference>
<gene>
    <name evidence="9" type="ORF">DAMNIGENAA_38090</name>
</gene>
<dbReference type="GO" id="GO:0006813">
    <property type="term" value="P:potassium ion transport"/>
    <property type="evidence" value="ECO:0007669"/>
    <property type="project" value="InterPro"/>
</dbReference>
<feature type="transmembrane region" description="Helical" evidence="7">
    <location>
        <begin position="173"/>
        <end position="195"/>
    </location>
</feature>
<dbReference type="PROSITE" id="PS51202">
    <property type="entry name" value="RCK_C"/>
    <property type="match status" value="2"/>
</dbReference>
<dbReference type="GO" id="GO:0008324">
    <property type="term" value="F:monoatomic cation transmembrane transporter activity"/>
    <property type="evidence" value="ECO:0007669"/>
    <property type="project" value="InterPro"/>
</dbReference>
<dbReference type="Pfam" id="PF03600">
    <property type="entry name" value="CitMHS"/>
    <property type="match status" value="1"/>
</dbReference>
<feature type="transmembrane region" description="Helical" evidence="7">
    <location>
        <begin position="95"/>
        <end position="125"/>
    </location>
</feature>
<keyword evidence="2" id="KW-0813">Transport</keyword>
<evidence type="ECO:0000256" key="5">
    <source>
        <dbReference type="ARBA" id="ARBA00022989"/>
    </source>
</evidence>
<keyword evidence="5 7" id="KW-1133">Transmembrane helix</keyword>
<evidence type="ECO:0000259" key="8">
    <source>
        <dbReference type="PROSITE" id="PS51202"/>
    </source>
</evidence>
<comment type="caution">
    <text evidence="9">The sequence shown here is derived from an EMBL/GenBank/DDBJ whole genome shotgun (WGS) entry which is preliminary data.</text>
</comment>
<proteinExistence type="predicted"/>
<evidence type="ECO:0000256" key="1">
    <source>
        <dbReference type="ARBA" id="ARBA00004141"/>
    </source>
</evidence>
<dbReference type="EMBL" id="BSDR01000001">
    <property type="protein sequence ID" value="GLI36376.1"/>
    <property type="molecule type" value="Genomic_DNA"/>
</dbReference>
<keyword evidence="6 7" id="KW-0472">Membrane</keyword>
<dbReference type="PROSITE" id="PS01271">
    <property type="entry name" value="NA_SULFATE"/>
    <property type="match status" value="1"/>
</dbReference>
<evidence type="ECO:0000256" key="3">
    <source>
        <dbReference type="ARBA" id="ARBA00022692"/>
    </source>
</evidence>
<dbReference type="GO" id="GO:0005886">
    <property type="term" value="C:plasma membrane"/>
    <property type="evidence" value="ECO:0007669"/>
    <property type="project" value="TreeGrafter"/>
</dbReference>
<accession>A0A9W6LB97</accession>
<dbReference type="Proteomes" id="UP001144372">
    <property type="component" value="Unassembled WGS sequence"/>
</dbReference>
<dbReference type="AlphaFoldDB" id="A0A9W6LB97"/>
<feature type="transmembrane region" description="Helical" evidence="7">
    <location>
        <begin position="586"/>
        <end position="606"/>
    </location>
</feature>
<sequence>MGQDLMIVLGVFVGSAVLFASNRIRNDVVAIMVLLALMLTGVLTVSESLAGFSDPVVMVTIAMFILGEAMVNTGIAQKTGEAVLKAGRGSETRLIGLLMIATGGIGAFMSSTAVVALFIPVALTVAAKAGLNPKRMLMPLSVAGLVSGMMTLIATAPNLVVDNALRVHGLAPLGFFSFTPFAIAVLAVAVTYMLFMGRRMLSREVRAEGGPRGTTMADLIKSYGLVDRVHRLLVPADSPLIDRAVARMKLRIDYGINLIGFEKHHLRRRILMPPAPDTVFEAGDQIFVVADEGDLRHFKEALGLTHLTLLGELGQREVVEEIGLAEIMLTPESKLIGQTLEEIQFHAHYNLTVLAVRRRGKPLIADLAHLPLDFGDALLVSGSWSDILRLRKEREHIVVLTLPEEFHALAPARQRAPLALAILAAMVAVMAFRLLPNVAAALLAAFALVATRCVKLDAVYRVIGWQAVVLMGAILPLATAFNKTGATRYISTSLVDSLGSLGPPTMLAAVFLITTATGFFISNTATAVLIAPIAIEAALTVGVPPQAFAMTVAIACSAAYATPVSSPVNTLVLDPGGYTFMDFVKVGLPLQLLTLVVTVALARLLFSF</sequence>
<keyword evidence="4" id="KW-0677">Repeat</keyword>
<feature type="transmembrane region" description="Helical" evidence="7">
    <location>
        <begin position="57"/>
        <end position="75"/>
    </location>
</feature>
<keyword evidence="10" id="KW-1185">Reference proteome</keyword>
<feature type="transmembrane region" description="Helical" evidence="7">
    <location>
        <begin position="28"/>
        <end position="45"/>
    </location>
</feature>
<protein>
    <submittedName>
        <fullName evidence="9">SLC13 family permease</fullName>
    </submittedName>
</protein>
<evidence type="ECO:0000256" key="7">
    <source>
        <dbReference type="SAM" id="Phobius"/>
    </source>
</evidence>
<dbReference type="SUPFAM" id="SSF116726">
    <property type="entry name" value="TrkA C-terminal domain-like"/>
    <property type="match status" value="2"/>
</dbReference>
<reference evidence="9" key="1">
    <citation type="submission" date="2022-12" db="EMBL/GenBank/DDBJ databases">
        <title>Reference genome sequencing for broad-spectrum identification of bacterial and archaeal isolates by mass spectrometry.</title>
        <authorList>
            <person name="Sekiguchi Y."/>
            <person name="Tourlousse D.M."/>
        </authorList>
    </citation>
    <scope>NUCLEOTIDE SEQUENCE</scope>
    <source>
        <strain evidence="9">ASRB1</strain>
    </source>
</reference>
<keyword evidence="3 7" id="KW-0812">Transmembrane</keyword>
<feature type="transmembrane region" description="Helical" evidence="7">
    <location>
        <begin position="462"/>
        <end position="481"/>
    </location>
</feature>
<dbReference type="InterPro" id="IPR051679">
    <property type="entry name" value="DASS-Related_Transporters"/>
</dbReference>
<dbReference type="PANTHER" id="PTHR43652">
    <property type="entry name" value="BASIC AMINO ACID ANTIPORTER YFCC-RELATED"/>
    <property type="match status" value="1"/>
</dbReference>
<organism evidence="9 10">
    <name type="scientific">Desulforhabdus amnigena</name>
    <dbReference type="NCBI Taxonomy" id="40218"/>
    <lineage>
        <taxon>Bacteria</taxon>
        <taxon>Pseudomonadati</taxon>
        <taxon>Thermodesulfobacteriota</taxon>
        <taxon>Syntrophobacteria</taxon>
        <taxon>Syntrophobacterales</taxon>
        <taxon>Syntrophobacteraceae</taxon>
        <taxon>Desulforhabdus</taxon>
    </lineage>
</organism>
<feature type="domain" description="RCK C-terminal" evidence="8">
    <location>
        <begin position="217"/>
        <end position="304"/>
    </location>
</feature>
<feature type="transmembrane region" description="Helical" evidence="7">
    <location>
        <begin position="438"/>
        <end position="455"/>
    </location>
</feature>
<evidence type="ECO:0000313" key="10">
    <source>
        <dbReference type="Proteomes" id="UP001144372"/>
    </source>
</evidence>
<name>A0A9W6LB97_9BACT</name>
<dbReference type="Pfam" id="PF02080">
    <property type="entry name" value="TrkA_C"/>
    <property type="match status" value="2"/>
</dbReference>
<dbReference type="InterPro" id="IPR006037">
    <property type="entry name" value="RCK_C"/>
</dbReference>
<feature type="transmembrane region" description="Helical" evidence="7">
    <location>
        <begin position="137"/>
        <end position="161"/>
    </location>
</feature>
<feature type="domain" description="RCK C-terminal" evidence="8">
    <location>
        <begin position="311"/>
        <end position="396"/>
    </location>
</feature>
<feature type="transmembrane region" description="Helical" evidence="7">
    <location>
        <begin position="5"/>
        <end position="22"/>
    </location>
</feature>
<evidence type="ECO:0000256" key="2">
    <source>
        <dbReference type="ARBA" id="ARBA00022448"/>
    </source>
</evidence>
<feature type="transmembrane region" description="Helical" evidence="7">
    <location>
        <begin position="506"/>
        <end position="535"/>
    </location>
</feature>
<evidence type="ECO:0000313" key="9">
    <source>
        <dbReference type="EMBL" id="GLI36376.1"/>
    </source>
</evidence>
<evidence type="ECO:0000256" key="6">
    <source>
        <dbReference type="ARBA" id="ARBA00023136"/>
    </source>
</evidence>
<dbReference type="InterPro" id="IPR031312">
    <property type="entry name" value="Na/sul_symport_CS"/>
</dbReference>